<dbReference type="WBParaSite" id="ALUE_0000999901-mRNA-1">
    <property type="protein sequence ID" value="ALUE_0000999901-mRNA-1"/>
    <property type="gene ID" value="ALUE_0000999901"/>
</dbReference>
<keyword evidence="2" id="KW-1185">Reference proteome</keyword>
<accession>A0A9J2PL28</accession>
<evidence type="ECO:0000313" key="2">
    <source>
        <dbReference type="Proteomes" id="UP000036681"/>
    </source>
</evidence>
<protein>
    <submittedName>
        <fullName evidence="3">Chondroitin proteoglycan 4 domain-containing protein</fullName>
    </submittedName>
</protein>
<evidence type="ECO:0000313" key="3">
    <source>
        <dbReference type="WBParaSite" id="ALUE_0000999901-mRNA-1"/>
    </source>
</evidence>
<feature type="chain" id="PRO_5039929020" evidence="1">
    <location>
        <begin position="20"/>
        <end position="123"/>
    </location>
</feature>
<reference evidence="3" key="1">
    <citation type="submission" date="2023-03" db="UniProtKB">
        <authorList>
            <consortium name="WormBaseParasite"/>
        </authorList>
    </citation>
    <scope>IDENTIFICATION</scope>
</reference>
<feature type="signal peptide" evidence="1">
    <location>
        <begin position="1"/>
        <end position="19"/>
    </location>
</feature>
<organism evidence="2 3">
    <name type="scientific">Ascaris lumbricoides</name>
    <name type="common">Giant roundworm</name>
    <dbReference type="NCBI Taxonomy" id="6252"/>
    <lineage>
        <taxon>Eukaryota</taxon>
        <taxon>Metazoa</taxon>
        <taxon>Ecdysozoa</taxon>
        <taxon>Nematoda</taxon>
        <taxon>Chromadorea</taxon>
        <taxon>Rhabditida</taxon>
        <taxon>Spirurina</taxon>
        <taxon>Ascaridomorpha</taxon>
        <taxon>Ascaridoidea</taxon>
        <taxon>Ascarididae</taxon>
        <taxon>Ascaris</taxon>
    </lineage>
</organism>
<proteinExistence type="predicted"/>
<dbReference type="Proteomes" id="UP000036681">
    <property type="component" value="Unplaced"/>
</dbReference>
<name>A0A9J2PL28_ASCLU</name>
<evidence type="ECO:0000256" key="1">
    <source>
        <dbReference type="SAM" id="SignalP"/>
    </source>
</evidence>
<dbReference type="AlphaFoldDB" id="A0A9J2PL28"/>
<keyword evidence="1" id="KW-0732">Signal</keyword>
<sequence length="123" mass="14158">MYLTWVPMVVTIISKMVQADELLSARCQAKCLHDLEMRAKDDNELKRQLKHHIVNLCKDEANCSSVSYFCMFSSMCAEYCLRESSKAAPEMVEISVRQNKLLAVTLLNLRLFLNVWLLSGNLR</sequence>